<protein>
    <submittedName>
        <fullName evidence="4">Cobalamin biosynthesis protein P47K</fullName>
    </submittedName>
</protein>
<name>A0A348WIU2_9RHOB</name>
<proteinExistence type="predicted"/>
<dbReference type="InterPro" id="IPR011629">
    <property type="entry name" value="CobW-like_C"/>
</dbReference>
<dbReference type="InterPro" id="IPR027417">
    <property type="entry name" value="P-loop_NTPase"/>
</dbReference>
<dbReference type="RefSeq" id="WP_339850895.1">
    <property type="nucleotide sequence ID" value="NZ_CAXAXR010000001.1"/>
</dbReference>
<dbReference type="SUPFAM" id="SSF52540">
    <property type="entry name" value="P-loop containing nucleoside triphosphate hydrolases"/>
    <property type="match status" value="1"/>
</dbReference>
<gene>
    <name evidence="4" type="ORF">DCS45_21650</name>
</gene>
<dbReference type="CDD" id="cd03112">
    <property type="entry name" value="CobW-like"/>
    <property type="match status" value="1"/>
</dbReference>
<dbReference type="Pfam" id="PF02492">
    <property type="entry name" value="cobW"/>
    <property type="match status" value="1"/>
</dbReference>
<sequence length="304" mass="32934">MTERLPLTVIGGYLGAGKTTLINRLLAADHGLRIVVLVNDFGAINIDAELLQSADEDTLTLTNGCVCCTMGADLFQAVGKVLDRAPRPDHLVIEASGIADPARIARVAQSEPDLSYAGIVTVVDAQEFERLHADPLIAPQIAGQVACADMVLVSKAQSLPPALAERLQGLSGRPPLLTDNDLALRLLLDRHPHRLDRGETARHPAYTRWHGTTERVLSRDDLRDLLARRPEAVFRLKGFLPAPEGFWEVQVVGQQVDLRRRAGDVTPGVVAIGLHGALTGEACDLWWQGVNGGHTDPDRGRRAH</sequence>
<organism evidence="4 5">
    <name type="scientific">Roseovarius nubinhibens</name>
    <dbReference type="NCBI Taxonomy" id="314263"/>
    <lineage>
        <taxon>Bacteria</taxon>
        <taxon>Pseudomonadati</taxon>
        <taxon>Pseudomonadota</taxon>
        <taxon>Alphaproteobacteria</taxon>
        <taxon>Rhodobacterales</taxon>
        <taxon>Roseobacteraceae</taxon>
        <taxon>Roseovarius</taxon>
    </lineage>
</organism>
<feature type="domain" description="CobW/HypB/UreG nucleotide-binding" evidence="2">
    <location>
        <begin position="6"/>
        <end position="162"/>
    </location>
</feature>
<accession>A0A348WIU2</accession>
<feature type="domain" description="CobW C-terminal" evidence="3">
    <location>
        <begin position="212"/>
        <end position="273"/>
    </location>
</feature>
<dbReference type="InterPro" id="IPR003495">
    <property type="entry name" value="CobW/HypB/UreG_nucleotide-bd"/>
</dbReference>
<comment type="function">
    <text evidence="1">Zinc chaperone that directly transfers zinc cofactor to target proteins, thereby activating them. Zinc is transferred from the CXCC motif in the GTPase domain to the zinc binding site in target proteins in a process requiring GTP hydrolysis.</text>
</comment>
<evidence type="ECO:0000256" key="1">
    <source>
        <dbReference type="ARBA" id="ARBA00045658"/>
    </source>
</evidence>
<dbReference type="GO" id="GO:0005737">
    <property type="term" value="C:cytoplasm"/>
    <property type="evidence" value="ECO:0007669"/>
    <property type="project" value="TreeGrafter"/>
</dbReference>
<dbReference type="Proteomes" id="UP000264719">
    <property type="component" value="Unassembled WGS sequence"/>
</dbReference>
<comment type="caution">
    <text evidence="4">The sequence shown here is derived from an EMBL/GenBank/DDBJ whole genome shotgun (WGS) entry which is preliminary data.</text>
</comment>
<reference evidence="4 5" key="1">
    <citation type="journal article" date="2018" name="Nat. Biotechnol.">
        <title>A standardized bacterial taxonomy based on genome phylogeny substantially revises the tree of life.</title>
        <authorList>
            <person name="Parks D.H."/>
            <person name="Chuvochina M."/>
            <person name="Waite D.W."/>
            <person name="Rinke C."/>
            <person name="Skarshewski A."/>
            <person name="Chaumeil P.A."/>
            <person name="Hugenholtz P."/>
        </authorList>
    </citation>
    <scope>NUCLEOTIDE SEQUENCE [LARGE SCALE GENOMIC DNA]</scope>
    <source>
        <strain evidence="4">UBA9169</strain>
    </source>
</reference>
<evidence type="ECO:0000259" key="2">
    <source>
        <dbReference type="Pfam" id="PF02492"/>
    </source>
</evidence>
<dbReference type="AlphaFoldDB" id="A0A348WIU2"/>
<evidence type="ECO:0000259" key="3">
    <source>
        <dbReference type="Pfam" id="PF07683"/>
    </source>
</evidence>
<evidence type="ECO:0000313" key="5">
    <source>
        <dbReference type="Proteomes" id="UP000264719"/>
    </source>
</evidence>
<dbReference type="Pfam" id="PF07683">
    <property type="entry name" value="CobW_C"/>
    <property type="match status" value="1"/>
</dbReference>
<dbReference type="EMBL" id="DMVW01000205">
    <property type="protein sequence ID" value="HAR54454.1"/>
    <property type="molecule type" value="Genomic_DNA"/>
</dbReference>
<dbReference type="Gene3D" id="3.40.50.300">
    <property type="entry name" value="P-loop containing nucleotide triphosphate hydrolases"/>
    <property type="match status" value="1"/>
</dbReference>
<dbReference type="InterPro" id="IPR051316">
    <property type="entry name" value="Zinc-reg_GTPase_activator"/>
</dbReference>
<dbReference type="PANTHER" id="PTHR13748:SF62">
    <property type="entry name" value="COBW DOMAIN-CONTAINING PROTEIN"/>
    <property type="match status" value="1"/>
</dbReference>
<dbReference type="PANTHER" id="PTHR13748">
    <property type="entry name" value="COBW-RELATED"/>
    <property type="match status" value="1"/>
</dbReference>
<evidence type="ECO:0000313" key="4">
    <source>
        <dbReference type="EMBL" id="HAR54454.1"/>
    </source>
</evidence>